<dbReference type="Proteomes" id="UP000235116">
    <property type="component" value="Chromosome"/>
</dbReference>
<dbReference type="InterPro" id="IPR029062">
    <property type="entry name" value="Class_I_gatase-like"/>
</dbReference>
<dbReference type="Gene3D" id="3.40.50.880">
    <property type="match status" value="1"/>
</dbReference>
<dbReference type="AlphaFoldDB" id="A0A2K9LNN2"/>
<protein>
    <submittedName>
        <fullName evidence="1">Uncharacterized protein</fullName>
    </submittedName>
</protein>
<dbReference type="OrthoDB" id="9813383at2"/>
<dbReference type="RefSeq" id="WP_101895341.1">
    <property type="nucleotide sequence ID" value="NZ_CP022684.1"/>
</dbReference>
<keyword evidence="2" id="KW-1185">Reference proteome</keyword>
<evidence type="ECO:0000313" key="2">
    <source>
        <dbReference type="Proteomes" id="UP000235116"/>
    </source>
</evidence>
<proteinExistence type="predicted"/>
<dbReference type="KEGG" id="kak:Kalk_16695"/>
<dbReference type="InterPro" id="IPR044668">
    <property type="entry name" value="PuuD-like"/>
</dbReference>
<name>A0A2K9LNN2_9GAMM</name>
<dbReference type="Pfam" id="PF07722">
    <property type="entry name" value="Peptidase_C26"/>
    <property type="match status" value="1"/>
</dbReference>
<dbReference type="EMBL" id="CP022684">
    <property type="protein sequence ID" value="AUM13966.1"/>
    <property type="molecule type" value="Genomic_DNA"/>
</dbReference>
<organism evidence="1 2">
    <name type="scientific">Ketobacter alkanivorans</name>
    <dbReference type="NCBI Taxonomy" id="1917421"/>
    <lineage>
        <taxon>Bacteria</taxon>
        <taxon>Pseudomonadati</taxon>
        <taxon>Pseudomonadota</taxon>
        <taxon>Gammaproteobacteria</taxon>
        <taxon>Pseudomonadales</taxon>
        <taxon>Ketobacteraceae</taxon>
        <taxon>Ketobacter</taxon>
    </lineage>
</organism>
<dbReference type="CDD" id="cd01653">
    <property type="entry name" value="GATase1"/>
    <property type="match status" value="1"/>
</dbReference>
<dbReference type="PROSITE" id="PS51273">
    <property type="entry name" value="GATASE_TYPE_1"/>
    <property type="match status" value="1"/>
</dbReference>
<dbReference type="CDD" id="cd01745">
    <property type="entry name" value="GATase1_2"/>
    <property type="match status" value="1"/>
</dbReference>
<sequence>MVKRKQQTVTGALVIPAQTSDVHTPVDSPLIAVTGPHKRYPFAWWATRFMLRLVGLRAIYVTAHSGMPKQVIHGIIIGGGDDIEPEQYGGEYHPRRRYDVERDRFEVAMIRQALDSNIPMIGICRGAQLINVVSGGTLNQDIRPLRRLTPNRRSIRPIKWVDLDADGRLCCSLGIKSLRVNSLHEQAIERVGDGLTVAGRDRDGFVQAIEGQYGFLLGLQWHPEYLPYRAEQRHIFRLFEKAVSRNDSHVVLHEPELL</sequence>
<gene>
    <name evidence="1" type="ORF">Kalk_16695</name>
</gene>
<dbReference type="PANTHER" id="PTHR43235">
    <property type="entry name" value="GLUTAMINE AMIDOTRANSFERASE PB2B2.05-RELATED"/>
    <property type="match status" value="1"/>
</dbReference>
<reference evidence="2" key="1">
    <citation type="submission" date="2017-08" db="EMBL/GenBank/DDBJ databases">
        <title>Direct submision.</title>
        <authorList>
            <person name="Kim S.-J."/>
            <person name="Rhee S.-K."/>
        </authorList>
    </citation>
    <scope>NUCLEOTIDE SEQUENCE [LARGE SCALE GENOMIC DNA]</scope>
    <source>
        <strain evidence="2">GI5</strain>
    </source>
</reference>
<dbReference type="GO" id="GO:0005829">
    <property type="term" value="C:cytosol"/>
    <property type="evidence" value="ECO:0007669"/>
    <property type="project" value="TreeGrafter"/>
</dbReference>
<dbReference type="GO" id="GO:0016811">
    <property type="term" value="F:hydrolase activity, acting on carbon-nitrogen (but not peptide) bonds, in linear amides"/>
    <property type="evidence" value="ECO:0007669"/>
    <property type="project" value="InterPro"/>
</dbReference>
<dbReference type="PANTHER" id="PTHR43235:SF1">
    <property type="entry name" value="GLUTAMINE AMIDOTRANSFERASE PB2B2.05-RELATED"/>
    <property type="match status" value="1"/>
</dbReference>
<evidence type="ECO:0000313" key="1">
    <source>
        <dbReference type="EMBL" id="AUM13966.1"/>
    </source>
</evidence>
<dbReference type="SUPFAM" id="SSF52317">
    <property type="entry name" value="Class I glutamine amidotransferase-like"/>
    <property type="match status" value="1"/>
</dbReference>
<accession>A0A2K9LNN2</accession>
<dbReference type="InterPro" id="IPR011697">
    <property type="entry name" value="Peptidase_C26"/>
</dbReference>